<dbReference type="PANTHER" id="PTHR42877:SF7">
    <property type="entry name" value="FLAVIN-BINDING MONOOXYGENASE-RELATED"/>
    <property type="match status" value="1"/>
</dbReference>
<dbReference type="PRINTS" id="PR00419">
    <property type="entry name" value="ADXRDTASE"/>
</dbReference>
<dbReference type="GeneID" id="19304497"/>
<sequence>MQHETRPTRDSVFAILNEPVDVERRMKVIIVGSGFAGLAAAYRVTKDVENMDLVVYEKNSDVGGVWYQNRYPGITCDVPSHGYQFSYAENTQWSKFYAPGSEIFQYLRDYVVICATGGLDQIRMPDIAGLGSFKGKIVHTASWDMDPAGSAWVNRRVAVIGYGASATQVVPALQPHVAHMDNYVRGRTWIFQPFVTLEKYDDGATGNHVFTEDEKRSFKESPEQYKKLRLEIEDSLNPAYPLTQDGNDGQAMIRPIFESIMKRDQLFIVAFDAIPSSYDSPSQLSTVNTWPRLPGSSGTSMDRLISGKELTHNAPKLADNVHFVNTKIHRVTEDGIETVANVDSTTFQVGGPNSGISVGSLIPMLEKQAEYITTCILKMQRQRIKVMTVQKRAVDEFQAYIEAYFPRTVFSKNCSSWYKDGKIDGRVIGLWPGSTLHHLRVLEQPRFEDYEYTYLEDSASYLRWLGNGLTVAEVEGKPGTRAWYV</sequence>
<dbReference type="Pfam" id="PF13450">
    <property type="entry name" value="NAD_binding_8"/>
    <property type="match status" value="1"/>
</dbReference>
<dbReference type="InterPro" id="IPR036188">
    <property type="entry name" value="FAD/NAD-bd_sf"/>
</dbReference>
<keyword evidence="3" id="KW-1185">Reference proteome</keyword>
<dbReference type="EMBL" id="KB469307">
    <property type="protein sequence ID" value="EPQ52691.1"/>
    <property type="molecule type" value="Genomic_DNA"/>
</dbReference>
<protein>
    <submittedName>
        <fullName evidence="2">FAD/NAD P-binding domain-containing protein</fullName>
    </submittedName>
</protein>
<dbReference type="OMA" id="SAWHANI"/>
<dbReference type="Gene3D" id="3.50.50.60">
    <property type="entry name" value="FAD/NAD(P)-binding domain"/>
    <property type="match status" value="3"/>
</dbReference>
<dbReference type="PANTHER" id="PTHR42877">
    <property type="entry name" value="L-ORNITHINE N(5)-MONOOXYGENASE-RELATED"/>
    <property type="match status" value="1"/>
</dbReference>
<dbReference type="eggNOG" id="KOG1399">
    <property type="taxonomic scope" value="Eukaryota"/>
</dbReference>
<dbReference type="SUPFAM" id="SSF51905">
    <property type="entry name" value="FAD/NAD(P)-binding domain"/>
    <property type="match status" value="1"/>
</dbReference>
<name>S7PYG3_GLOTA</name>
<evidence type="ECO:0000313" key="2">
    <source>
        <dbReference type="EMBL" id="EPQ52691.1"/>
    </source>
</evidence>
<dbReference type="HOGENOM" id="CLU_006937_6_1_1"/>
<dbReference type="InterPro" id="IPR051209">
    <property type="entry name" value="FAD-bind_Monooxygenase_sf"/>
</dbReference>
<dbReference type="Proteomes" id="UP000030669">
    <property type="component" value="Unassembled WGS sequence"/>
</dbReference>
<dbReference type="AlphaFoldDB" id="S7PYG3"/>
<reference evidence="2 3" key="1">
    <citation type="journal article" date="2012" name="Science">
        <title>The Paleozoic origin of enzymatic lignin decomposition reconstructed from 31 fungal genomes.</title>
        <authorList>
            <person name="Floudas D."/>
            <person name="Binder M."/>
            <person name="Riley R."/>
            <person name="Barry K."/>
            <person name="Blanchette R.A."/>
            <person name="Henrissat B."/>
            <person name="Martinez A.T."/>
            <person name="Otillar R."/>
            <person name="Spatafora J.W."/>
            <person name="Yadav J.S."/>
            <person name="Aerts A."/>
            <person name="Benoit I."/>
            <person name="Boyd A."/>
            <person name="Carlson A."/>
            <person name="Copeland A."/>
            <person name="Coutinho P.M."/>
            <person name="de Vries R.P."/>
            <person name="Ferreira P."/>
            <person name="Findley K."/>
            <person name="Foster B."/>
            <person name="Gaskell J."/>
            <person name="Glotzer D."/>
            <person name="Gorecki P."/>
            <person name="Heitman J."/>
            <person name="Hesse C."/>
            <person name="Hori C."/>
            <person name="Igarashi K."/>
            <person name="Jurgens J.A."/>
            <person name="Kallen N."/>
            <person name="Kersten P."/>
            <person name="Kohler A."/>
            <person name="Kuees U."/>
            <person name="Kumar T.K.A."/>
            <person name="Kuo A."/>
            <person name="LaButti K."/>
            <person name="Larrondo L.F."/>
            <person name="Lindquist E."/>
            <person name="Ling A."/>
            <person name="Lombard V."/>
            <person name="Lucas S."/>
            <person name="Lundell T."/>
            <person name="Martin R."/>
            <person name="McLaughlin D.J."/>
            <person name="Morgenstern I."/>
            <person name="Morin E."/>
            <person name="Murat C."/>
            <person name="Nagy L.G."/>
            <person name="Nolan M."/>
            <person name="Ohm R.A."/>
            <person name="Patyshakuliyeva A."/>
            <person name="Rokas A."/>
            <person name="Ruiz-Duenas F.J."/>
            <person name="Sabat G."/>
            <person name="Salamov A."/>
            <person name="Samejima M."/>
            <person name="Schmutz J."/>
            <person name="Slot J.C."/>
            <person name="St John F."/>
            <person name="Stenlid J."/>
            <person name="Sun H."/>
            <person name="Sun S."/>
            <person name="Syed K."/>
            <person name="Tsang A."/>
            <person name="Wiebenga A."/>
            <person name="Young D."/>
            <person name="Pisabarro A."/>
            <person name="Eastwood D.C."/>
            <person name="Martin F."/>
            <person name="Cullen D."/>
            <person name="Grigoriev I.V."/>
            <person name="Hibbett D.S."/>
        </authorList>
    </citation>
    <scope>NUCLEOTIDE SEQUENCE [LARGE SCALE GENOMIC DNA]</scope>
    <source>
        <strain evidence="2 3">ATCC 11539</strain>
    </source>
</reference>
<dbReference type="OrthoDB" id="66881at2759"/>
<dbReference type="KEGG" id="gtr:GLOTRDRAFT_140341"/>
<dbReference type="RefSeq" id="XP_007868963.1">
    <property type="nucleotide sequence ID" value="XM_007870772.1"/>
</dbReference>
<organism evidence="2 3">
    <name type="scientific">Gloeophyllum trabeum (strain ATCC 11539 / FP-39264 / Madison 617)</name>
    <name type="common">Brown rot fungus</name>
    <dbReference type="NCBI Taxonomy" id="670483"/>
    <lineage>
        <taxon>Eukaryota</taxon>
        <taxon>Fungi</taxon>
        <taxon>Dikarya</taxon>
        <taxon>Basidiomycota</taxon>
        <taxon>Agaricomycotina</taxon>
        <taxon>Agaricomycetes</taxon>
        <taxon>Gloeophyllales</taxon>
        <taxon>Gloeophyllaceae</taxon>
        <taxon>Gloeophyllum</taxon>
    </lineage>
</organism>
<evidence type="ECO:0000256" key="1">
    <source>
        <dbReference type="ARBA" id="ARBA00010139"/>
    </source>
</evidence>
<gene>
    <name evidence="2" type="ORF">GLOTRDRAFT_140341</name>
</gene>
<proteinExistence type="inferred from homology"/>
<comment type="similarity">
    <text evidence="1">Belongs to the FAD-binding monooxygenase family.</text>
</comment>
<accession>S7PYG3</accession>
<evidence type="ECO:0000313" key="3">
    <source>
        <dbReference type="Proteomes" id="UP000030669"/>
    </source>
</evidence>